<dbReference type="GO" id="GO:0021984">
    <property type="term" value="P:adenohypophysis development"/>
    <property type="evidence" value="ECO:0007669"/>
    <property type="project" value="Ensembl"/>
</dbReference>
<evidence type="ECO:0000256" key="8">
    <source>
        <dbReference type="ARBA" id="ARBA00060153"/>
    </source>
</evidence>
<feature type="compositionally biased region" description="Polar residues" evidence="10">
    <location>
        <begin position="23"/>
        <end position="36"/>
    </location>
</feature>
<feature type="transmembrane region" description="Helical" evidence="11">
    <location>
        <begin position="781"/>
        <end position="799"/>
    </location>
</feature>
<dbReference type="RefSeq" id="XP_030260585.1">
    <property type="nucleotide sequence ID" value="XM_030404725.1"/>
</dbReference>
<evidence type="ECO:0000313" key="14">
    <source>
        <dbReference type="Proteomes" id="UP000472265"/>
    </source>
</evidence>
<evidence type="ECO:0000256" key="11">
    <source>
        <dbReference type="SAM" id="Phobius"/>
    </source>
</evidence>
<dbReference type="GO" id="GO:0048701">
    <property type="term" value="P:embryonic cranial skeleton morphogenesis"/>
    <property type="evidence" value="ECO:0007669"/>
    <property type="project" value="Ensembl"/>
</dbReference>
<name>A0A671XFW8_SPAAU</name>
<evidence type="ECO:0000313" key="13">
    <source>
        <dbReference type="Ensembl" id="ENSSAUP00010050048.1"/>
    </source>
</evidence>
<dbReference type="FunFam" id="1.20.1640.10:FF:000011">
    <property type="entry name" value="Dispatched RND transporter family member 1"/>
    <property type="match status" value="1"/>
</dbReference>
<feature type="compositionally biased region" description="Low complexity" evidence="10">
    <location>
        <begin position="102"/>
        <end position="113"/>
    </location>
</feature>
<dbReference type="Proteomes" id="UP000472265">
    <property type="component" value="Chromosome 22"/>
</dbReference>
<reference evidence="13" key="1">
    <citation type="submission" date="2021-04" db="EMBL/GenBank/DDBJ databases">
        <authorList>
            <consortium name="Wellcome Sanger Institute Data Sharing"/>
        </authorList>
    </citation>
    <scope>NUCLEOTIDE SEQUENCE [LARGE SCALE GENOMIC DNA]</scope>
</reference>
<dbReference type="CTD" id="84976"/>
<feature type="transmembrane region" description="Helical" evidence="11">
    <location>
        <begin position="694"/>
        <end position="719"/>
    </location>
</feature>
<feature type="compositionally biased region" description="Basic and acidic residues" evidence="10">
    <location>
        <begin position="1497"/>
        <end position="1517"/>
    </location>
</feature>
<keyword evidence="14" id="KW-1185">Reference proteome</keyword>
<dbReference type="GO" id="GO:0007519">
    <property type="term" value="P:skeletal muscle tissue development"/>
    <property type="evidence" value="ECO:0007669"/>
    <property type="project" value="Ensembl"/>
</dbReference>
<evidence type="ECO:0000256" key="6">
    <source>
        <dbReference type="ARBA" id="ARBA00023180"/>
    </source>
</evidence>
<evidence type="ECO:0000256" key="7">
    <source>
        <dbReference type="ARBA" id="ARBA00038046"/>
    </source>
</evidence>
<organism evidence="13 14">
    <name type="scientific">Sparus aurata</name>
    <name type="common">Gilthead sea bream</name>
    <dbReference type="NCBI Taxonomy" id="8175"/>
    <lineage>
        <taxon>Eukaryota</taxon>
        <taxon>Metazoa</taxon>
        <taxon>Chordata</taxon>
        <taxon>Craniata</taxon>
        <taxon>Vertebrata</taxon>
        <taxon>Euteleostomi</taxon>
        <taxon>Actinopterygii</taxon>
        <taxon>Neopterygii</taxon>
        <taxon>Teleostei</taxon>
        <taxon>Neoteleostei</taxon>
        <taxon>Acanthomorphata</taxon>
        <taxon>Eupercaria</taxon>
        <taxon>Spariformes</taxon>
        <taxon>Sparidae</taxon>
        <taxon>Sparus</taxon>
    </lineage>
</organism>
<feature type="region of interest" description="Disordered" evidence="10">
    <location>
        <begin position="1281"/>
        <end position="1301"/>
    </location>
</feature>
<dbReference type="GO" id="GO:0007224">
    <property type="term" value="P:smoothened signaling pathway"/>
    <property type="evidence" value="ECO:0007669"/>
    <property type="project" value="Ensembl"/>
</dbReference>
<evidence type="ECO:0000256" key="10">
    <source>
        <dbReference type="SAM" id="MobiDB-lite"/>
    </source>
</evidence>
<dbReference type="Gene3D" id="1.20.1640.10">
    <property type="entry name" value="Multidrug efflux transporter AcrB transmembrane domain"/>
    <property type="match status" value="2"/>
</dbReference>
<evidence type="ECO:0000256" key="5">
    <source>
        <dbReference type="ARBA" id="ARBA00023136"/>
    </source>
</evidence>
<feature type="transmembrane region" description="Helical" evidence="11">
    <location>
        <begin position="1101"/>
        <end position="1121"/>
    </location>
</feature>
<dbReference type="PANTHER" id="PTHR45951">
    <property type="entry name" value="PROTEIN DISPATCHED-RELATED"/>
    <property type="match status" value="1"/>
</dbReference>
<feature type="region of interest" description="Disordered" evidence="10">
    <location>
        <begin position="1542"/>
        <end position="1568"/>
    </location>
</feature>
<dbReference type="GO" id="GO:0048839">
    <property type="term" value="P:inner ear development"/>
    <property type="evidence" value="ECO:0007669"/>
    <property type="project" value="Ensembl"/>
</dbReference>
<feature type="transmembrane region" description="Helical" evidence="11">
    <location>
        <begin position="664"/>
        <end position="682"/>
    </location>
</feature>
<evidence type="ECO:0000256" key="4">
    <source>
        <dbReference type="ARBA" id="ARBA00022989"/>
    </source>
</evidence>
<keyword evidence="3 11" id="KW-0812">Transmembrane</keyword>
<evidence type="ECO:0000256" key="1">
    <source>
        <dbReference type="ARBA" id="ARBA00004141"/>
    </source>
</evidence>
<protein>
    <recommendedName>
        <fullName evidence="9">Protein dispatched homolog 1</fullName>
    </recommendedName>
</protein>
<feature type="compositionally biased region" description="Polar residues" evidence="10">
    <location>
        <begin position="71"/>
        <end position="101"/>
    </location>
</feature>
<dbReference type="InParanoid" id="A0A671XFW8"/>
<dbReference type="PANTHER" id="PTHR45951:SF4">
    <property type="entry name" value="PROTEIN DISPATCHED HOMOLOG 1"/>
    <property type="match status" value="1"/>
</dbReference>
<feature type="compositionally biased region" description="Polar residues" evidence="10">
    <location>
        <begin position="1472"/>
        <end position="1492"/>
    </location>
</feature>
<dbReference type="FunFam" id="1.20.1640.10:FF:000009">
    <property type="entry name" value="Dispatched homolog 1 (Drosophila)"/>
    <property type="match status" value="1"/>
</dbReference>
<feature type="compositionally biased region" description="Basic and acidic residues" evidence="10">
    <location>
        <begin position="1542"/>
        <end position="1553"/>
    </location>
</feature>
<dbReference type="PROSITE" id="PS50156">
    <property type="entry name" value="SSD"/>
    <property type="match status" value="1"/>
</dbReference>
<dbReference type="SUPFAM" id="SSF82866">
    <property type="entry name" value="Multidrug efflux transporter AcrB transmembrane domain"/>
    <property type="match status" value="2"/>
</dbReference>
<feature type="domain" description="SSD" evidence="12">
    <location>
        <begin position="585"/>
        <end position="719"/>
    </location>
</feature>
<dbReference type="FunCoup" id="A0A671XFW8">
    <property type="interactions" value="485"/>
</dbReference>
<dbReference type="RefSeq" id="XP_030260586.1">
    <property type="nucleotide sequence ID" value="XM_030404726.1"/>
</dbReference>
<feature type="transmembrane region" description="Helical" evidence="11">
    <location>
        <begin position="1072"/>
        <end position="1094"/>
    </location>
</feature>
<dbReference type="Ensembl" id="ENSSAUT00010052647.1">
    <property type="protein sequence ID" value="ENSSAUP00010050048.1"/>
    <property type="gene ID" value="ENSSAUG00010020877.1"/>
</dbReference>
<evidence type="ECO:0000259" key="12">
    <source>
        <dbReference type="PROSITE" id="PS50156"/>
    </source>
</evidence>
<gene>
    <name evidence="13" type="primary">DISP1</name>
    <name evidence="13" type="synonym">disp1</name>
</gene>
<dbReference type="GO" id="GO:0031290">
    <property type="term" value="P:retinal ganglion cell axon guidance"/>
    <property type="evidence" value="ECO:0007669"/>
    <property type="project" value="Ensembl"/>
</dbReference>
<dbReference type="InterPro" id="IPR053958">
    <property type="entry name" value="HMGCR/SNAP/NPC1-like_SSD"/>
</dbReference>
<comment type="similarity">
    <text evidence="7">Belongs to the dispatched family.</text>
</comment>
<feature type="compositionally biased region" description="Low complexity" evidence="10">
    <location>
        <begin position="1451"/>
        <end position="1461"/>
    </location>
</feature>
<reference evidence="13" key="2">
    <citation type="submission" date="2025-08" db="UniProtKB">
        <authorList>
            <consortium name="Ensembl"/>
        </authorList>
    </citation>
    <scope>IDENTIFICATION</scope>
</reference>
<feature type="transmembrane region" description="Helical" evidence="11">
    <location>
        <begin position="1141"/>
        <end position="1158"/>
    </location>
</feature>
<keyword evidence="2" id="KW-0217">Developmental protein</keyword>
<comment type="subcellular location">
    <subcellularLocation>
        <location evidence="1">Membrane</location>
        <topology evidence="1">Multi-pass membrane protein</topology>
    </subcellularLocation>
</comment>
<dbReference type="GO" id="GO:0016020">
    <property type="term" value="C:membrane"/>
    <property type="evidence" value="ECO:0007669"/>
    <property type="project" value="UniProtKB-SubCell"/>
</dbReference>
<sequence>MALSDASGDPLAVSNGGHHPLSANGNAPSNTSTPVSHGQDPLTAACSGDSPTADGEEDVTVKDAACKPAQPKQQRSHVTQRTNRPSQNGGVVKQNGSLRNLPSSSVASSSPAVTDSQRLAKCDLPSTLSPSSSSPPLQPPPPLCCQHCHFHSTLCCPCGQPDCPLFQTPGTGPGPGSVPHPGTAPSCPCCLSACTYSHPHPHPPHPSSALCLHHHHLQRWQEHLQNQTPGSSPPRPFRFPKSYAELIADWPVVVLGVCTVLIVVCALVGVLVPDLPDFSDPLLGFEPRGTAIGQRLVTWNNMVKNTGYKATLANYPFKYADEQAKNHQEPRWPDEHFDRDKRQAEWDFSKEFFCDVPGDSYSRLVFTSAEGKNLWSIQAIKSMCNLDNTRVRSHRDYWSLCQRTNDASCCPSWTLGNYIAVLTNRSSCQKITERDVSHTLKILRSCAKYYHNGTLASDCWDMALRRKDQLKCASVPRKCTKYNAVYQILHFLVDKDFLSPKSLEFPPPVLKYSMLFSPTEKGESMMNIYLDNFENWNASDGITTVTGIEFGIKHDLFQDYLLTDTVYPAIAIVIVLLVMCVYTRSVFITLMTIIAIISSLIVSYFLYRMVFNFEFFPFMNLTALIILVGIGADDAFVLCDVWNYTKFDKPHAELSETVGVTLQHAALSMFVTSFTTAAAFYANYVSNITAIRCFGVYAGTAILVNYILMVTWLPAVVVLHERYLPNVFPCSKPPHQEGGVCSRVFWAGLCQKANKCLFTVSEASRIFFEKVLPCIVIKLRYLWLFWFLAMTVGGAYVVCVNPKMKLPSLELAEFQVFRSSHPFERYDAEYKKLFMFERVHHGEELHMPITIIWGVMPVDNGDPLNPKNKGKLMLDSSFNIASPAAQLWILNFCQKLRNQSFVFQSEEQDFTSCFIETFKQWMENQDCEEASVYPCCSQSTFPYRQDVFELCIKRAIMELDRSTNYHLDSKTPGPRFDINDTIRAIVLEFQSTYLFTLAYEKMYQFYREVDAWITEELRYAPAGLSHGWFISNLEFYDLQDSLSGGTLVAMALSVAVAFSVMLLTTWNVIISLYAILSIAGTIFVTVGSLVLLGWELNVLESVTISVAVGLSVDFAVHYGVAYRLAPEPDREGKVIFSLSRMGSAIAMAALTTFVAGAMMMPSTVLAYTQLGTFMMLIMCISWAFATFFFQCMCRCLGPQGTCGQIPLPKKLQCQVFSEVTSASPSSQGKGSGLGKYQLDSRGGEAEHYELEPLASNQKPEDKPREEQEVCPQLFNGIPPHHHTGPYSHVHYRSKTDSGRTGPENGLVAALSTPSRCQYSQNTTCTCGDPPPPHLPQQWTPLSCAQPPQDSPSCPATPQLFPLSGSSPSQQNAALLPATLDPVYAHMECRMHYIHCPPVHFHHCSQGRVVAPRQGPAHSCHLRKCVHAASMQAGSAREQRSINTALNQDSAPGPVSGSQPGGQEEDQKHETRPSSPASISTPAQPQTRSASPSPGSPHTDRGRQTAKYSEHCCGDNHESTTTTETTTQMDACCKIPGNQEKLDSVPVTREDSVKKCKQNSKRQRASSASPKKLYCFNRTLKVKCNSASEFNVPKTETSVPPIAVNTNPSSESLC</sequence>
<feature type="region of interest" description="Disordered" evidence="10">
    <location>
        <begin position="1"/>
        <end position="117"/>
    </location>
</feature>
<accession>A0A671XFW8</accession>
<dbReference type="OrthoDB" id="193905at2759"/>
<keyword evidence="4 11" id="KW-1133">Transmembrane helix</keyword>
<feature type="compositionally biased region" description="Basic residues" evidence="10">
    <location>
        <begin position="1554"/>
        <end position="1563"/>
    </location>
</feature>
<feature type="transmembrane region" description="Helical" evidence="11">
    <location>
        <begin position="560"/>
        <end position="579"/>
    </location>
</feature>
<dbReference type="GO" id="GO:0009952">
    <property type="term" value="P:anterior/posterior pattern specification"/>
    <property type="evidence" value="ECO:0007669"/>
    <property type="project" value="Ensembl"/>
</dbReference>
<keyword evidence="6" id="KW-0325">Glycoprotein</keyword>
<feature type="transmembrane region" description="Helical" evidence="11">
    <location>
        <begin position="618"/>
        <end position="644"/>
    </location>
</feature>
<feature type="transmembrane region" description="Helical" evidence="11">
    <location>
        <begin position="1170"/>
        <end position="1189"/>
    </location>
</feature>
<dbReference type="GO" id="GO:0042694">
    <property type="term" value="P:muscle cell fate specification"/>
    <property type="evidence" value="ECO:0007669"/>
    <property type="project" value="Ensembl"/>
</dbReference>
<feature type="transmembrane region" description="Helical" evidence="11">
    <location>
        <begin position="585"/>
        <end position="606"/>
    </location>
</feature>
<dbReference type="InterPro" id="IPR000731">
    <property type="entry name" value="SSD"/>
</dbReference>
<dbReference type="GeneID" id="115573768"/>
<dbReference type="GeneTree" id="ENSGT00940000157407"/>
<dbReference type="Pfam" id="PF12349">
    <property type="entry name" value="Sterol-sensing"/>
    <property type="match status" value="1"/>
</dbReference>
<evidence type="ECO:0000256" key="9">
    <source>
        <dbReference type="ARBA" id="ARBA00067561"/>
    </source>
</evidence>
<comment type="function">
    <text evidence="8">Functions in hedgehog (Hh) signaling. Regulates the release and extracellular accumulation of cholesterol-modified hedgehog proteins and is hence required for effective production of the Hh signal. Synergizes with SCUBE2 to cause an increase in SHH secretion.</text>
</comment>
<evidence type="ECO:0000256" key="3">
    <source>
        <dbReference type="ARBA" id="ARBA00022692"/>
    </source>
</evidence>
<reference evidence="13" key="3">
    <citation type="submission" date="2025-09" db="UniProtKB">
        <authorList>
            <consortium name="Ensembl"/>
        </authorList>
    </citation>
    <scope>IDENTIFICATION</scope>
</reference>
<dbReference type="OMA" id="NGLLAMC"/>
<evidence type="ECO:0000256" key="2">
    <source>
        <dbReference type="ARBA" id="ARBA00022473"/>
    </source>
</evidence>
<proteinExistence type="inferred from homology"/>
<dbReference type="InterPro" id="IPR052081">
    <property type="entry name" value="Dispatched_Hh_regulator"/>
</dbReference>
<dbReference type="GO" id="GO:1904680">
    <property type="term" value="F:peptide transmembrane transporter activity"/>
    <property type="evidence" value="ECO:0007669"/>
    <property type="project" value="TreeGrafter"/>
</dbReference>
<dbReference type="RefSeq" id="XP_030260584.1">
    <property type="nucleotide sequence ID" value="XM_030404724.1"/>
</dbReference>
<feature type="transmembrane region" description="Helical" evidence="11">
    <location>
        <begin position="250"/>
        <end position="272"/>
    </location>
</feature>
<feature type="transmembrane region" description="Helical" evidence="11">
    <location>
        <begin position="1047"/>
        <end position="1066"/>
    </location>
</feature>
<dbReference type="GO" id="GO:0008015">
    <property type="term" value="P:blood circulation"/>
    <property type="evidence" value="ECO:0007669"/>
    <property type="project" value="Ensembl"/>
</dbReference>
<keyword evidence="5 11" id="KW-0472">Membrane</keyword>
<feature type="region of interest" description="Disordered" evidence="10">
    <location>
        <begin position="1445"/>
        <end position="1524"/>
    </location>
</feature>